<feature type="region of interest" description="Disordered" evidence="8">
    <location>
        <begin position="527"/>
        <end position="549"/>
    </location>
</feature>
<dbReference type="SUPFAM" id="SSF48334">
    <property type="entry name" value="DNA repair protein MutS, domain III"/>
    <property type="match status" value="1"/>
</dbReference>
<dbReference type="SMART" id="SM00534">
    <property type="entry name" value="MUTSac"/>
    <property type="match status" value="1"/>
</dbReference>
<keyword evidence="11" id="KW-1185">Reference proteome</keyword>
<organism evidence="10 11">
    <name type="scientific">Alteribacter lacisalsi</name>
    <dbReference type="NCBI Taxonomy" id="2045244"/>
    <lineage>
        <taxon>Bacteria</taxon>
        <taxon>Bacillati</taxon>
        <taxon>Bacillota</taxon>
        <taxon>Bacilli</taxon>
        <taxon>Bacillales</taxon>
        <taxon>Bacillaceae</taxon>
        <taxon>Alteribacter</taxon>
    </lineage>
</organism>
<dbReference type="EC" id="3.1.-.-" evidence="7"/>
<dbReference type="Gene3D" id="3.30.1370.110">
    <property type="match status" value="1"/>
</dbReference>
<proteinExistence type="inferred from homology"/>
<dbReference type="FunFam" id="3.40.50.300:FF:000830">
    <property type="entry name" value="Endonuclease MutS2"/>
    <property type="match status" value="1"/>
</dbReference>
<dbReference type="NCBIfam" id="TIGR01069">
    <property type="entry name" value="mutS2"/>
    <property type="match status" value="1"/>
</dbReference>
<dbReference type="EMBL" id="PDOF01000001">
    <property type="protein sequence ID" value="PYZ97279.1"/>
    <property type="molecule type" value="Genomic_DNA"/>
</dbReference>
<dbReference type="GO" id="GO:0045910">
    <property type="term" value="P:negative regulation of DNA recombination"/>
    <property type="evidence" value="ECO:0007669"/>
    <property type="project" value="InterPro"/>
</dbReference>
<protein>
    <recommendedName>
        <fullName evidence="7">Endonuclease MutS2</fullName>
        <ecNumber evidence="7">3.1.-.-</ecNumber>
    </recommendedName>
    <alternativeName>
        <fullName evidence="7">Ribosome-associated protein quality control-upstream factor</fullName>
        <shortName evidence="7">RQC-upstream factor</shortName>
        <shortName evidence="7">RqcU</shortName>
        <ecNumber evidence="7">3.6.4.-</ecNumber>
    </alternativeName>
</protein>
<dbReference type="GO" id="GO:0030983">
    <property type="term" value="F:mismatched DNA binding"/>
    <property type="evidence" value="ECO:0007669"/>
    <property type="project" value="InterPro"/>
</dbReference>
<keyword evidence="3 7" id="KW-0378">Hydrolase</keyword>
<dbReference type="InterPro" id="IPR046893">
    <property type="entry name" value="MSSS"/>
</dbReference>
<dbReference type="GO" id="GO:0019843">
    <property type="term" value="F:rRNA binding"/>
    <property type="evidence" value="ECO:0007669"/>
    <property type="project" value="UniProtKB-UniRule"/>
</dbReference>
<dbReference type="OrthoDB" id="9808166at2"/>
<evidence type="ECO:0000313" key="10">
    <source>
        <dbReference type="EMBL" id="PYZ97279.1"/>
    </source>
</evidence>
<dbReference type="PIRSF" id="PIRSF005814">
    <property type="entry name" value="MutS_YshD"/>
    <property type="match status" value="1"/>
</dbReference>
<dbReference type="InterPro" id="IPR007696">
    <property type="entry name" value="DNA_mismatch_repair_MutS_core"/>
</dbReference>
<dbReference type="SMART" id="SM00463">
    <property type="entry name" value="SMR"/>
    <property type="match status" value="1"/>
</dbReference>
<evidence type="ECO:0000256" key="6">
    <source>
        <dbReference type="ARBA" id="ARBA00023125"/>
    </source>
</evidence>
<keyword evidence="5 7" id="KW-0694">RNA-binding</keyword>
<dbReference type="SMART" id="SM00533">
    <property type="entry name" value="MUTSd"/>
    <property type="match status" value="1"/>
</dbReference>
<dbReference type="Gene3D" id="3.40.50.300">
    <property type="entry name" value="P-loop containing nucleotide triphosphate hydrolases"/>
    <property type="match status" value="1"/>
</dbReference>
<dbReference type="PROSITE" id="PS00486">
    <property type="entry name" value="DNA_MISMATCH_REPAIR_2"/>
    <property type="match status" value="1"/>
</dbReference>
<keyword evidence="7 10" id="KW-0255">Endonuclease</keyword>
<name>A0A2W0HKB6_9BACI</name>
<evidence type="ECO:0000256" key="8">
    <source>
        <dbReference type="SAM" id="MobiDB-lite"/>
    </source>
</evidence>
<dbReference type="InterPro" id="IPR002625">
    <property type="entry name" value="Smr_dom"/>
</dbReference>
<evidence type="ECO:0000256" key="7">
    <source>
        <dbReference type="HAMAP-Rule" id="MF_00092"/>
    </source>
</evidence>
<evidence type="ECO:0000313" key="11">
    <source>
        <dbReference type="Proteomes" id="UP000248066"/>
    </source>
</evidence>
<dbReference type="Proteomes" id="UP000248066">
    <property type="component" value="Unassembled WGS sequence"/>
</dbReference>
<dbReference type="PANTHER" id="PTHR48466:SF2">
    <property type="entry name" value="OS10G0509000 PROTEIN"/>
    <property type="match status" value="1"/>
</dbReference>
<evidence type="ECO:0000259" key="9">
    <source>
        <dbReference type="PROSITE" id="PS50828"/>
    </source>
</evidence>
<dbReference type="RefSeq" id="WP_110516198.1">
    <property type="nucleotide sequence ID" value="NZ_PDOF01000001.1"/>
</dbReference>
<gene>
    <name evidence="7" type="primary">mutS2</name>
    <name evidence="7" type="synonym">rqcU</name>
    <name evidence="10" type="ORF">CR205_01340</name>
</gene>
<dbReference type="GO" id="GO:0004519">
    <property type="term" value="F:endonuclease activity"/>
    <property type="evidence" value="ECO:0007669"/>
    <property type="project" value="UniProtKB-UniRule"/>
</dbReference>
<comment type="function">
    <text evidence="7">Endonuclease that is involved in the suppression of homologous recombination and thus may have a key role in the control of bacterial genetic diversity.</text>
</comment>
<sequence length="787" mass="88135">MKRVCRILEYEKMKKQLMQHAGSSLGKKRVERLMPVTDLEEVRLAQKATYEGAKILRLKGQAPLGGIRDIRASIKRAAIGGMLNEQELLDIASTIYGSRRFKQFIEQCEEDELNVPLLAELAASYVPLTDLERTIKQSIDENGEMLDSASSQLRTVRQQIRSHESAIRSKLENITRSSSARKMLSDAIITIRNDRYVIPVKQEYRGQFGGLVHDQSSSGATLFIEPDAVVSINNQLREARVKERQEIERILHELTAETAENGDELTLVVDAMEEADFIFAKAYYSREIKGTQPSLNEEGRLEFKKARHPLIPSDEIVPIDVELGGSFQSLVITGPNTGGKTVTLKTIGLLTLMAQSGLHIPCEEGSEAAVFKKIFADIGDEQSIEQSLSTFSSHMTNIVSILDDLDHESLVLFDELGAGTDPTEGAALAISILDYVYKVGARVAATTHYSELKGYAYNREGVINASVEFDVETLRPTYRLMIGVPGRSNAFAISRRLGLRQDVIEEAQSQIGADTNKIENMIASLDDSRKQAEREMEETARHRREAERLHRELESEMDRFEQEKERAMEQAEQKAKEAVQKAKQEAEEIIEYLREVQKSNPAIKDHELIEAKKMLDEASPELRTGKKPKKQKKTAGVEADKLMPGDEVKVISFDQKGHIVEKVSDKEFYVQLGMMKMKVKTADLQYLSRPKQEQKTPLAAVRGKDAHVKSELDLRGERFEDAMLLVDKYLDDALLAGYHQVSIIHGKGTGALRKGVQEKLKRHRNVTATRMGGMNEGGSGVTVAELK</sequence>
<dbReference type="Pfam" id="PF20297">
    <property type="entry name" value="MSSS"/>
    <property type="match status" value="1"/>
</dbReference>
<reference evidence="10 11" key="1">
    <citation type="submission" date="2017-10" db="EMBL/GenBank/DDBJ databases">
        <title>Bacillus sp. nov., a halophilic bacterium isolated from a Yangshapao Lake.</title>
        <authorList>
            <person name="Wang H."/>
        </authorList>
    </citation>
    <scope>NUCLEOTIDE SEQUENCE [LARGE SCALE GENOMIC DNA]</scope>
    <source>
        <strain evidence="10 11">YSP-3</strain>
    </source>
</reference>
<keyword evidence="2 7" id="KW-0547">Nucleotide-binding</keyword>
<comment type="similarity">
    <text evidence="7">Belongs to the DNA mismatch repair MutS family. MutS2 subfamily.</text>
</comment>
<comment type="subunit">
    <text evidence="7">Homodimer. Binds to stalled ribosomes, contacting rRNA.</text>
</comment>
<dbReference type="HAMAP" id="MF_00092">
    <property type="entry name" value="MutS2"/>
    <property type="match status" value="1"/>
</dbReference>
<evidence type="ECO:0000256" key="3">
    <source>
        <dbReference type="ARBA" id="ARBA00022801"/>
    </source>
</evidence>
<evidence type="ECO:0000256" key="2">
    <source>
        <dbReference type="ARBA" id="ARBA00022741"/>
    </source>
</evidence>
<comment type="caution">
    <text evidence="10">The sequence shown here is derived from an EMBL/GenBank/DDBJ whole genome shotgun (WGS) entry which is preliminary data.</text>
</comment>
<feature type="domain" description="Smr" evidence="9">
    <location>
        <begin position="712"/>
        <end position="787"/>
    </location>
</feature>
<evidence type="ECO:0000256" key="4">
    <source>
        <dbReference type="ARBA" id="ARBA00022840"/>
    </source>
</evidence>
<dbReference type="InterPro" id="IPR005747">
    <property type="entry name" value="MutS2"/>
</dbReference>
<dbReference type="InterPro" id="IPR027417">
    <property type="entry name" value="P-loop_NTPase"/>
</dbReference>
<keyword evidence="6 7" id="KW-0238">DNA-binding</keyword>
<keyword evidence="4 7" id="KW-0067">ATP-binding</keyword>
<dbReference type="InterPro" id="IPR000432">
    <property type="entry name" value="DNA_mismatch_repair_MutS_C"/>
</dbReference>
<dbReference type="GO" id="GO:0006298">
    <property type="term" value="P:mismatch repair"/>
    <property type="evidence" value="ECO:0007669"/>
    <property type="project" value="InterPro"/>
</dbReference>
<comment type="function">
    <text evidence="7">Acts as a ribosome collision sensor, splitting the ribosome into its 2 subunits. Detects stalled/collided 70S ribosomes which it binds and splits by an ATP-hydrolysis driven conformational change. Acts upstream of the ribosome quality control system (RQC), a ribosome-associated complex that mediates the extraction of incompletely synthesized nascent chains from stalled ribosomes and their subsequent degradation. Probably generates substrates for RQC.</text>
</comment>
<dbReference type="PANTHER" id="PTHR48466">
    <property type="entry name" value="OS10G0509000 PROTEIN-RELATED"/>
    <property type="match status" value="1"/>
</dbReference>
<evidence type="ECO:0000256" key="1">
    <source>
        <dbReference type="ARBA" id="ARBA00022730"/>
    </source>
</evidence>
<evidence type="ECO:0000256" key="5">
    <source>
        <dbReference type="ARBA" id="ARBA00022884"/>
    </source>
</evidence>
<feature type="binding site" evidence="7">
    <location>
        <begin position="334"/>
        <end position="341"/>
    </location>
    <ligand>
        <name>ATP</name>
        <dbReference type="ChEBI" id="CHEBI:30616"/>
    </ligand>
</feature>
<dbReference type="InterPro" id="IPR036063">
    <property type="entry name" value="Smr_dom_sf"/>
</dbReference>
<accession>A0A2W0HKB6</accession>
<dbReference type="GO" id="GO:0043023">
    <property type="term" value="F:ribosomal large subunit binding"/>
    <property type="evidence" value="ECO:0007669"/>
    <property type="project" value="UniProtKB-UniRule"/>
</dbReference>
<dbReference type="GO" id="GO:0005524">
    <property type="term" value="F:ATP binding"/>
    <property type="evidence" value="ECO:0007669"/>
    <property type="project" value="UniProtKB-UniRule"/>
</dbReference>
<dbReference type="SUPFAM" id="SSF160443">
    <property type="entry name" value="SMR domain-like"/>
    <property type="match status" value="1"/>
</dbReference>
<dbReference type="SUPFAM" id="SSF52540">
    <property type="entry name" value="P-loop containing nucleoside triphosphate hydrolases"/>
    <property type="match status" value="1"/>
</dbReference>
<dbReference type="PROSITE" id="PS50828">
    <property type="entry name" value="SMR"/>
    <property type="match status" value="1"/>
</dbReference>
<dbReference type="InterPro" id="IPR045076">
    <property type="entry name" value="MutS"/>
</dbReference>
<dbReference type="EC" id="3.6.4.-" evidence="7"/>
<keyword evidence="7" id="KW-0540">Nuclease</keyword>
<dbReference type="Pfam" id="PF01713">
    <property type="entry name" value="Smr"/>
    <property type="match status" value="1"/>
</dbReference>
<dbReference type="GO" id="GO:0140664">
    <property type="term" value="F:ATP-dependent DNA damage sensor activity"/>
    <property type="evidence" value="ECO:0007669"/>
    <property type="project" value="InterPro"/>
</dbReference>
<dbReference type="InterPro" id="IPR036187">
    <property type="entry name" value="DNA_mismatch_repair_MutS_sf"/>
</dbReference>
<dbReference type="AlphaFoldDB" id="A0A2W0HKB6"/>
<dbReference type="CDD" id="cd03280">
    <property type="entry name" value="ABC_MutS2"/>
    <property type="match status" value="1"/>
</dbReference>
<keyword evidence="1 7" id="KW-0699">rRNA-binding</keyword>
<dbReference type="GO" id="GO:0072344">
    <property type="term" value="P:rescue of stalled ribosome"/>
    <property type="evidence" value="ECO:0007669"/>
    <property type="project" value="UniProtKB-UniRule"/>
</dbReference>
<dbReference type="GO" id="GO:0016887">
    <property type="term" value="F:ATP hydrolysis activity"/>
    <property type="evidence" value="ECO:0007669"/>
    <property type="project" value="InterPro"/>
</dbReference>
<dbReference type="Pfam" id="PF00488">
    <property type="entry name" value="MutS_V"/>
    <property type="match status" value="1"/>
</dbReference>